<keyword evidence="2" id="KW-1133">Transmembrane helix</keyword>
<dbReference type="AlphaFoldDB" id="A0A1S7LE60"/>
<feature type="domain" description="DUF2202" evidence="3">
    <location>
        <begin position="224"/>
        <end position="385"/>
    </location>
</feature>
<evidence type="ECO:0000256" key="1">
    <source>
        <dbReference type="SAM" id="MobiDB-lite"/>
    </source>
</evidence>
<keyword evidence="2" id="KW-0812">Transmembrane</keyword>
<dbReference type="InterPro" id="IPR012347">
    <property type="entry name" value="Ferritin-like"/>
</dbReference>
<dbReference type="EMBL" id="LO017727">
    <property type="protein sequence ID" value="CRH04703.1"/>
    <property type="molecule type" value="Genomic_DNA"/>
</dbReference>
<evidence type="ECO:0000259" key="3">
    <source>
        <dbReference type="Pfam" id="PF09968"/>
    </source>
</evidence>
<dbReference type="InterPro" id="IPR009078">
    <property type="entry name" value="Ferritin-like_SF"/>
</dbReference>
<proteinExistence type="predicted"/>
<feature type="region of interest" description="Disordered" evidence="1">
    <location>
        <begin position="1"/>
        <end position="98"/>
    </location>
</feature>
<dbReference type="InterPro" id="IPR019243">
    <property type="entry name" value="DUF2202"/>
</dbReference>
<accession>A0A1S7LE60</accession>
<gene>
    <name evidence="4" type="ORF">MAGMO_0496</name>
</gene>
<dbReference type="Pfam" id="PF09968">
    <property type="entry name" value="DUF2202"/>
    <property type="match status" value="1"/>
</dbReference>
<feature type="transmembrane region" description="Helical" evidence="2">
    <location>
        <begin position="134"/>
        <end position="154"/>
    </location>
</feature>
<dbReference type="CDD" id="cd01048">
    <property type="entry name" value="Ferritin_like_AB2"/>
    <property type="match status" value="1"/>
</dbReference>
<keyword evidence="2" id="KW-0472">Membrane</keyword>
<sequence length="394" mass="43108">MEIEDWEPDPKSRPKSPSGQEAVDGSVKADSVTPVAESSNGLDELRLDELGEELPETSAGSDPQALSLDEVNEPAESNTNSGAPAQPQVESDKADSEFSPFGFIKQGRACKPEDCDSCEDAPPIASVSKERPKYSFVGVFVGIVVLAVVLLQVLQSVEGQKFAATLNSLNGLLPTAQPVAMTTPVGPGMANQTPCGQPVAMGGATTPCGQPVAFGMGGVLTPTEKRYLIYMREEEKLARDVYLHLYDTWRVAIFRSISLSEQRHMDAILRMLTRYGLEDPVGQDVRGRFQDRDLRELYQKLIKRGERSLGEALKVGGLVEELDISDLNKAMRETSAQDVTRVYQSIQRGSFNHLRSFAHGVELRGQRYRAQKLSQKQVSTILHAPMDMAIDLGK</sequence>
<dbReference type="SUPFAM" id="SSF47240">
    <property type="entry name" value="Ferritin-like"/>
    <property type="match status" value="1"/>
</dbReference>
<reference evidence="4" key="1">
    <citation type="submission" date="2015-04" db="EMBL/GenBank/DDBJ databases">
        <authorList>
            <person name="Syromyatnikov M.Y."/>
            <person name="Popov V.N."/>
        </authorList>
    </citation>
    <scope>NUCLEOTIDE SEQUENCE</scope>
    <source>
        <strain evidence="4">MO-1</strain>
    </source>
</reference>
<dbReference type="Gene3D" id="1.20.1260.10">
    <property type="match status" value="1"/>
</dbReference>
<organism evidence="4">
    <name type="scientific">Magnetococcus massalia (strain MO-1)</name>
    <dbReference type="NCBI Taxonomy" id="451514"/>
    <lineage>
        <taxon>Bacteria</taxon>
        <taxon>Pseudomonadati</taxon>
        <taxon>Pseudomonadota</taxon>
        <taxon>Magnetococcia</taxon>
        <taxon>Magnetococcales</taxon>
        <taxon>Magnetococcaceae</taxon>
        <taxon>Magnetococcus</taxon>
    </lineage>
</organism>
<evidence type="ECO:0000256" key="2">
    <source>
        <dbReference type="SAM" id="Phobius"/>
    </source>
</evidence>
<evidence type="ECO:0000313" key="4">
    <source>
        <dbReference type="EMBL" id="CRH04703.1"/>
    </source>
</evidence>
<name>A0A1S7LE60_MAGMO</name>
<protein>
    <recommendedName>
        <fullName evidence="3">DUF2202 domain-containing protein</fullName>
    </recommendedName>
</protein>